<keyword evidence="2" id="KW-1185">Reference proteome</keyword>
<comment type="caution">
    <text evidence="1">The sequence shown here is derived from an EMBL/GenBank/DDBJ whole genome shotgun (WGS) entry which is preliminary data.</text>
</comment>
<organism evidence="1 2">
    <name type="scientific">Candidatus Magnetobacterium casense</name>
    <dbReference type="NCBI Taxonomy" id="1455061"/>
    <lineage>
        <taxon>Bacteria</taxon>
        <taxon>Pseudomonadati</taxon>
        <taxon>Nitrospirota</taxon>
        <taxon>Thermodesulfovibrionia</taxon>
        <taxon>Thermodesulfovibrionales</taxon>
        <taxon>Candidatus Magnetobacteriaceae</taxon>
        <taxon>Candidatus Magnetobacterium</taxon>
    </lineage>
</organism>
<protein>
    <recommendedName>
        <fullName evidence="3">Capsid protein</fullName>
    </recommendedName>
</protein>
<sequence>MMVKRPITTNTASVKEAYQVPVVDGNVVFFRQIALSDVIYDRAQTVAQAYQEFRIKYVKMTFRPSADTFPAVAGNIIPQLYWQIDKANAIPLTADADTFYSMGTRPRRMDDKNLSFVWKPTVLTTDMTNPGVTNPGSVRLRPWLSTNANAGNPGAWAPSAVEHLGCVFYVTKINPADALVYNIDVEVVFQFRKPTWRGGSSTANSVLLTDGQIKSVTQTPPLVT</sequence>
<name>A0ABS6S412_9BACT</name>
<dbReference type="Pfam" id="PF02443">
    <property type="entry name" value="Circo_capsid"/>
    <property type="match status" value="1"/>
</dbReference>
<evidence type="ECO:0000313" key="1">
    <source>
        <dbReference type="EMBL" id="MBV6343330.1"/>
    </source>
</evidence>
<proteinExistence type="predicted"/>
<evidence type="ECO:0008006" key="3">
    <source>
        <dbReference type="Google" id="ProtNLM"/>
    </source>
</evidence>
<evidence type="ECO:0000313" key="2">
    <source>
        <dbReference type="Proteomes" id="UP001196980"/>
    </source>
</evidence>
<dbReference type="InterPro" id="IPR003383">
    <property type="entry name" value="Circovirus_capsid"/>
</dbReference>
<accession>A0ABS6S412</accession>
<dbReference type="EMBL" id="JABXWD010000538">
    <property type="protein sequence ID" value="MBV6343330.1"/>
    <property type="molecule type" value="Genomic_DNA"/>
</dbReference>
<dbReference type="Proteomes" id="UP001196980">
    <property type="component" value="Unassembled WGS sequence"/>
</dbReference>
<reference evidence="1 2" key="1">
    <citation type="journal article" date="2020" name="J Geophys Res Biogeosci">
        <title>Magnetotaxis as an Adaptation to Enable Bacterial Shuttling of Microbial Sulfur and Sulfur Cycling Across Aquatic Oxic#Anoxic Interfaces.</title>
        <authorList>
            <person name="Li J."/>
            <person name="Liu P."/>
            <person name="Wang J."/>
            <person name="Roberts A.P."/>
            <person name="Pan Y."/>
        </authorList>
    </citation>
    <scope>NUCLEOTIDE SEQUENCE [LARGE SCALE GENOMIC DNA]</scope>
    <source>
        <strain evidence="1 2">MYR-1_YQ</strain>
    </source>
</reference>
<dbReference type="RefSeq" id="WP_218253944.1">
    <property type="nucleotide sequence ID" value="NZ_JABXWD010000538.1"/>
</dbReference>
<gene>
    <name evidence="1" type="ORF">HWQ67_17265</name>
</gene>